<evidence type="ECO:0000313" key="1">
    <source>
        <dbReference type="EMBL" id="AWG43004.1"/>
    </source>
</evidence>
<gene>
    <name evidence="1" type="ORF">CR532_03400</name>
</gene>
<dbReference type="OrthoDB" id="350586at2"/>
<accession>A0A2S1LXI2</accession>
<proteinExistence type="predicted"/>
<organism evidence="1 2">
    <name type="scientific">Candidatus Borreliella tachyglossi</name>
    <dbReference type="NCBI Taxonomy" id="1964448"/>
    <lineage>
        <taxon>Bacteria</taxon>
        <taxon>Pseudomonadati</taxon>
        <taxon>Spirochaetota</taxon>
        <taxon>Spirochaetia</taxon>
        <taxon>Spirochaetales</taxon>
        <taxon>Borreliaceae</taxon>
        <taxon>Borreliella</taxon>
    </lineage>
</organism>
<protein>
    <submittedName>
        <fullName evidence="1">Uncharacterized protein</fullName>
    </submittedName>
</protein>
<keyword evidence="2" id="KW-1185">Reference proteome</keyword>
<dbReference type="EMBL" id="CP025785">
    <property type="protein sequence ID" value="AWG43004.1"/>
    <property type="molecule type" value="Genomic_DNA"/>
</dbReference>
<dbReference type="RefSeq" id="WP_108729403.1">
    <property type="nucleotide sequence ID" value="NZ_CP025785.1"/>
</dbReference>
<sequence>MSENEFMFCIGYDGSKAIIDKELLRQHKGKSVEELFELGLYRSAFSRALYRDDDTLIEYLIEGYNKISKSNYGKKEELKLLFGVVYPDDIAKIKVIYV</sequence>
<reference evidence="1 2" key="1">
    <citation type="submission" date="2018-01" db="EMBL/GenBank/DDBJ databases">
        <title>Genome sequence of Borrelia tachyglossi.</title>
        <authorList>
            <person name="Gofton A.W."/>
        </authorList>
    </citation>
    <scope>NUCLEOTIDE SEQUENCE [LARGE SCALE GENOMIC DNA]</scope>
    <source>
        <strain evidence="1 2">Bc-F10-1268</strain>
    </source>
</reference>
<dbReference type="AlphaFoldDB" id="A0A2S1LXI2"/>
<name>A0A2S1LXI2_9SPIR</name>
<dbReference type="Proteomes" id="UP000244655">
    <property type="component" value="Chromosome"/>
</dbReference>
<evidence type="ECO:0000313" key="2">
    <source>
        <dbReference type="Proteomes" id="UP000244655"/>
    </source>
</evidence>